<evidence type="ECO:0000313" key="2">
    <source>
        <dbReference type="EMBL" id="KNC48933.1"/>
    </source>
</evidence>
<dbReference type="RefSeq" id="XP_013758350.1">
    <property type="nucleotide sequence ID" value="XM_013902896.1"/>
</dbReference>
<dbReference type="AlphaFoldDB" id="A0A0L0DC97"/>
<evidence type="ECO:0000313" key="3">
    <source>
        <dbReference type="Proteomes" id="UP000054408"/>
    </source>
</evidence>
<organism evidence="2 3">
    <name type="scientific">Thecamonas trahens ATCC 50062</name>
    <dbReference type="NCBI Taxonomy" id="461836"/>
    <lineage>
        <taxon>Eukaryota</taxon>
        <taxon>Apusozoa</taxon>
        <taxon>Apusomonadida</taxon>
        <taxon>Apusomonadidae</taxon>
        <taxon>Thecamonas</taxon>
    </lineage>
</organism>
<protein>
    <submittedName>
        <fullName evidence="2">Uncharacterized protein</fullName>
    </submittedName>
</protein>
<accession>A0A0L0DC97</accession>
<dbReference type="EMBL" id="GL349452">
    <property type="protein sequence ID" value="KNC48933.1"/>
    <property type="molecule type" value="Genomic_DNA"/>
</dbReference>
<dbReference type="OMA" id="RTHIRTR"/>
<dbReference type="Proteomes" id="UP000054408">
    <property type="component" value="Unassembled WGS sequence"/>
</dbReference>
<feature type="compositionally biased region" description="Basic and acidic residues" evidence="1">
    <location>
        <begin position="463"/>
        <end position="478"/>
    </location>
</feature>
<evidence type="ECO:0000256" key="1">
    <source>
        <dbReference type="SAM" id="MobiDB-lite"/>
    </source>
</evidence>
<keyword evidence="3" id="KW-1185">Reference proteome</keyword>
<feature type="region of interest" description="Disordered" evidence="1">
    <location>
        <begin position="455"/>
        <end position="478"/>
    </location>
</feature>
<name>A0A0L0DC97_THETB</name>
<sequence length="478" mass="50866">MDGPSSMADMAAQWTPDATAGCRVGVLDPAAGLDQVDVWLADALATAGPHPTRTRTRIRTHIRTRMATRTRISAIATLTTHTVVDGVRQYALRGGEASRAWLHSLPDRGVDTVVVTAAPASVGSAAAVRADMARIGVADLFACTARDAAHGAAVAAAVAGYLAPTFDSPQSALLRTMTAFMLCSPRRGCDLHRVGRSNFALVDETTISFALAAPDGSTWSARQLITLSPDSAPVWDALQPATAVAIYLAHLDARGPPLMPAAAPVPDDRLFVRWHDSEGEPLLPFTSAGEMVSWLEEHLVGPAGLDAVVPPPVLKSLFWPDAAVINTVDDIGVASSGRLLCARYNKPEAVEAYVNAWRFPVPLTSAHPSPTPLEPDALPHVDTIIFVDDNSDNVVKMFLHFAAKHAHHLRHTPHHDPSAPRIISLLYPPPASGRAEASDPYFRALLDALVAGQLSTPQPAISSDRDPNHDHTPDPTPQ</sequence>
<gene>
    <name evidence="2" type="ORF">AMSG_04678</name>
</gene>
<dbReference type="GeneID" id="25564212"/>
<dbReference type="OrthoDB" id="10684815at2759"/>
<proteinExistence type="predicted"/>
<reference evidence="2 3" key="1">
    <citation type="submission" date="2010-05" db="EMBL/GenBank/DDBJ databases">
        <title>The Genome Sequence of Thecamonas trahens ATCC 50062.</title>
        <authorList>
            <consortium name="The Broad Institute Genome Sequencing Platform"/>
            <person name="Russ C."/>
            <person name="Cuomo C."/>
            <person name="Shea T."/>
            <person name="Young S.K."/>
            <person name="Zeng Q."/>
            <person name="Koehrsen M."/>
            <person name="Haas B."/>
            <person name="Borodovsky M."/>
            <person name="Guigo R."/>
            <person name="Alvarado L."/>
            <person name="Berlin A."/>
            <person name="Bochicchio J."/>
            <person name="Borenstein D."/>
            <person name="Chapman S."/>
            <person name="Chen Z."/>
            <person name="Freedman E."/>
            <person name="Gellesch M."/>
            <person name="Goldberg J."/>
            <person name="Griggs A."/>
            <person name="Gujja S."/>
            <person name="Heilman E."/>
            <person name="Heiman D."/>
            <person name="Hepburn T."/>
            <person name="Howarth C."/>
            <person name="Jen D."/>
            <person name="Larson L."/>
            <person name="Mehta T."/>
            <person name="Park D."/>
            <person name="Pearson M."/>
            <person name="Roberts A."/>
            <person name="Saif S."/>
            <person name="Shenoy N."/>
            <person name="Sisk P."/>
            <person name="Stolte C."/>
            <person name="Sykes S."/>
            <person name="Thomson T."/>
            <person name="Walk T."/>
            <person name="White J."/>
            <person name="Yandava C."/>
            <person name="Burger G."/>
            <person name="Gray M.W."/>
            <person name="Holland P.W.H."/>
            <person name="King N."/>
            <person name="Lang F.B.F."/>
            <person name="Roger A.J."/>
            <person name="Ruiz-Trillo I."/>
            <person name="Lander E."/>
            <person name="Nusbaum C."/>
        </authorList>
    </citation>
    <scope>NUCLEOTIDE SEQUENCE [LARGE SCALE GENOMIC DNA]</scope>
    <source>
        <strain evidence="2 3">ATCC 50062</strain>
    </source>
</reference>